<dbReference type="Pfam" id="PF10294">
    <property type="entry name" value="Methyltransf_16"/>
    <property type="match status" value="1"/>
</dbReference>
<feature type="domain" description="FAM86 N-terminal" evidence="3">
    <location>
        <begin position="5"/>
        <end position="83"/>
    </location>
</feature>
<sequence>MRQIVSQYASLTPIREFQWELSDKELFDSQPELIQRLLNHPQLSQYPPSSQYRFSFYKCLISKLECALEDDDMEVRQEFYDEFMDALSQSKSGSGPPEASYKTYFYNDDPLTLYEDQTTISKGTTGLVTWVSAQSMAGDIFNPHTDLHRQLSQSSKVLELGAGCGLVSLAASKVFDGTVFATDVDDNVLQRLENNVKLNALPTKVLKLDWFKDIHIVSNIIPDTVVAADIVYDDYLFPPLLSVLKECLRVNDKCKIFIRGVVRNEQTCKQFIDLLKSSIEHDISINDIKNECNGNRSHEVMYDVVIG</sequence>
<organism evidence="4 5">
    <name type="scientific">Wallemia hederae</name>
    <dbReference type="NCBI Taxonomy" id="1540922"/>
    <lineage>
        <taxon>Eukaryota</taxon>
        <taxon>Fungi</taxon>
        <taxon>Dikarya</taxon>
        <taxon>Basidiomycota</taxon>
        <taxon>Wallemiomycotina</taxon>
        <taxon>Wallemiomycetes</taxon>
        <taxon>Wallemiales</taxon>
        <taxon>Wallemiaceae</taxon>
        <taxon>Wallemia</taxon>
    </lineage>
</organism>
<evidence type="ECO:0000256" key="2">
    <source>
        <dbReference type="ARBA" id="ARBA00022679"/>
    </source>
</evidence>
<dbReference type="InterPro" id="IPR029426">
    <property type="entry name" value="FAM86_N"/>
</dbReference>
<dbReference type="InterPro" id="IPR019410">
    <property type="entry name" value="Methyltransf_16"/>
</dbReference>
<comment type="caution">
    <text evidence="4">The sequence shown here is derived from an EMBL/GenBank/DDBJ whole genome shotgun (WGS) entry which is preliminary data.</text>
</comment>
<evidence type="ECO:0000313" key="4">
    <source>
        <dbReference type="EMBL" id="TIA88921.1"/>
    </source>
</evidence>
<comment type="similarity">
    <text evidence="1">Belongs to the class I-like SAM-binding methyltransferase superfamily. EEF2KMT family.</text>
</comment>
<dbReference type="OrthoDB" id="194386at2759"/>
<reference evidence="4 5" key="1">
    <citation type="submission" date="2019-03" db="EMBL/GenBank/DDBJ databases">
        <title>Sequencing 23 genomes of Wallemia ichthyophaga.</title>
        <authorList>
            <person name="Gostincar C."/>
        </authorList>
    </citation>
    <scope>NUCLEOTIDE SEQUENCE [LARGE SCALE GENOMIC DNA]</scope>
    <source>
        <strain evidence="4 5">EXF-5753</strain>
    </source>
</reference>
<gene>
    <name evidence="4" type="ORF">E3P99_02336</name>
</gene>
<dbReference type="Pfam" id="PF14904">
    <property type="entry name" value="FAM86"/>
    <property type="match status" value="1"/>
</dbReference>
<dbReference type="Gene3D" id="3.40.50.150">
    <property type="entry name" value="Vaccinia Virus protein VP39"/>
    <property type="match status" value="1"/>
</dbReference>
<keyword evidence="2" id="KW-0808">Transferase</keyword>
<dbReference type="GO" id="GO:0008757">
    <property type="term" value="F:S-adenosylmethionine-dependent methyltransferase activity"/>
    <property type="evidence" value="ECO:0007669"/>
    <property type="project" value="UniProtKB-ARBA"/>
</dbReference>
<evidence type="ECO:0000256" key="1">
    <source>
        <dbReference type="ARBA" id="ARBA00005511"/>
    </source>
</evidence>
<dbReference type="PANTHER" id="PTHR14614">
    <property type="entry name" value="HEPATOCELLULAR CARCINOMA-ASSOCIATED ANTIGEN"/>
    <property type="match status" value="1"/>
</dbReference>
<dbReference type="EMBL" id="SPNW01000032">
    <property type="protein sequence ID" value="TIA88921.1"/>
    <property type="molecule type" value="Genomic_DNA"/>
</dbReference>
<proteinExistence type="inferred from homology"/>
<evidence type="ECO:0000259" key="3">
    <source>
        <dbReference type="Pfam" id="PF14904"/>
    </source>
</evidence>
<dbReference type="AlphaFoldDB" id="A0A4T0FKQ7"/>
<dbReference type="CDD" id="cd02440">
    <property type="entry name" value="AdoMet_MTases"/>
    <property type="match status" value="1"/>
</dbReference>
<keyword evidence="5" id="KW-1185">Reference proteome</keyword>
<dbReference type="PANTHER" id="PTHR14614:SF130">
    <property type="entry name" value="PROTEIN-LYSINE N-METHYLTRANSFERASE EEF2KMT"/>
    <property type="match status" value="1"/>
</dbReference>
<protein>
    <recommendedName>
        <fullName evidence="3">FAM86 N-terminal domain-containing protein</fullName>
    </recommendedName>
</protein>
<name>A0A4T0FKQ7_9BASI</name>
<accession>A0A4T0FKQ7</accession>
<dbReference type="InterPro" id="IPR029063">
    <property type="entry name" value="SAM-dependent_MTases_sf"/>
</dbReference>
<dbReference type="GO" id="GO:0005737">
    <property type="term" value="C:cytoplasm"/>
    <property type="evidence" value="ECO:0007669"/>
    <property type="project" value="TreeGrafter"/>
</dbReference>
<evidence type="ECO:0000313" key="5">
    <source>
        <dbReference type="Proteomes" id="UP000310189"/>
    </source>
</evidence>
<dbReference type="Proteomes" id="UP000310189">
    <property type="component" value="Unassembled WGS sequence"/>
</dbReference>
<dbReference type="SUPFAM" id="SSF53335">
    <property type="entry name" value="S-adenosyl-L-methionine-dependent methyltransferases"/>
    <property type="match status" value="1"/>
</dbReference>